<dbReference type="PANTHER" id="PTHR42973">
    <property type="entry name" value="BINDING OXIDOREDUCTASE, PUTATIVE (AFU_ORTHOLOGUE AFUA_1G17690)-RELATED"/>
    <property type="match status" value="1"/>
</dbReference>
<evidence type="ECO:0000256" key="2">
    <source>
        <dbReference type="ARBA" id="ARBA00022630"/>
    </source>
</evidence>
<sequence>MTDSPDPKCGSLAAALPGKVYNQHQSEYDRLVNARWSETAVLHPACVVVPEHSKDVSAALKALVRHGCKFAVKSGGHNANPGANSISKGVSVDLSRLNLTSLAADRSHVKLGSGVTWGQAYDAFDGTGIGFPGGICEDVGVGGVSLGGGQSLFQPKKGWAVDNIVNYEVVLASGEIVNANETHHTDLFRALKGGNTNFGIVTRVDIAAFDYPGLWGGEVYVNLTGPEATGPVVLDRMSATFVNFTRDNHLDTSTAVQLMTVYLSGGRGRIINAAFGNTENKESPKALAPFFAMPNRIMNTARHTSMAKFVHQVSKFQAKGFRQVTATLTFRNDYKTLRRIWDATDDIYNGLERKNEVDWMISFIPQPKIQQSYAAARGGNSLGLQDVAQDQIILWLTSRWTDPRLDNMMEKARGELVETTSAIAKQDGSYHPFLYINYAAPFQQPLCGYGAASLANLRAVAKKYDPAQVFQKLMPGGFKLQRAACT</sequence>
<dbReference type="GO" id="GO:0071949">
    <property type="term" value="F:FAD binding"/>
    <property type="evidence" value="ECO:0007669"/>
    <property type="project" value="InterPro"/>
</dbReference>
<dbReference type="HOGENOM" id="CLU_018354_1_2_1"/>
<dbReference type="InterPro" id="IPR050416">
    <property type="entry name" value="FAD-linked_Oxidoreductase"/>
</dbReference>
<dbReference type="InterPro" id="IPR016169">
    <property type="entry name" value="FAD-bd_PCMH_sub2"/>
</dbReference>
<dbReference type="STRING" id="1081103.A0A0B2WJJ3"/>
<dbReference type="Gene3D" id="3.30.43.10">
    <property type="entry name" value="Uridine Diphospho-n-acetylenolpyruvylglucosamine Reductase, domain 2"/>
    <property type="match status" value="1"/>
</dbReference>
<dbReference type="PANTHER" id="PTHR42973:SF13">
    <property type="entry name" value="FAD-BINDING PCMH-TYPE DOMAIN-CONTAINING PROTEIN"/>
    <property type="match status" value="1"/>
</dbReference>
<dbReference type="Pfam" id="PF01565">
    <property type="entry name" value="FAD_binding_4"/>
    <property type="match status" value="1"/>
</dbReference>
<dbReference type="AlphaFoldDB" id="A0A0B2WJJ3"/>
<keyword evidence="2" id="KW-0285">Flavoprotein</keyword>
<accession>A0A0B2WJJ3</accession>
<comment type="similarity">
    <text evidence="1">Belongs to the oxygen-dependent FAD-linked oxidoreductase family.</text>
</comment>
<dbReference type="EMBL" id="AZHE01000041">
    <property type="protein sequence ID" value="KHN94103.1"/>
    <property type="molecule type" value="Genomic_DNA"/>
</dbReference>
<keyword evidence="7" id="KW-1185">Reference proteome</keyword>
<evidence type="ECO:0000259" key="5">
    <source>
        <dbReference type="PROSITE" id="PS51387"/>
    </source>
</evidence>
<evidence type="ECO:0000313" key="6">
    <source>
        <dbReference type="EMBL" id="KHN94103.1"/>
    </source>
</evidence>
<dbReference type="PROSITE" id="PS51387">
    <property type="entry name" value="FAD_PCMH"/>
    <property type="match status" value="1"/>
</dbReference>
<gene>
    <name evidence="6" type="ORF">MAM_08033</name>
</gene>
<dbReference type="InterPro" id="IPR036318">
    <property type="entry name" value="FAD-bd_PCMH-like_sf"/>
</dbReference>
<protein>
    <submittedName>
        <fullName evidence="6">FAD-binding, type 2</fullName>
    </submittedName>
</protein>
<dbReference type="OrthoDB" id="5126127at2759"/>
<feature type="domain" description="FAD-binding PCMH-type" evidence="5">
    <location>
        <begin position="40"/>
        <end position="211"/>
    </location>
</feature>
<dbReference type="RefSeq" id="XP_040675169.1">
    <property type="nucleotide sequence ID" value="XM_040826831.1"/>
</dbReference>
<dbReference type="InterPro" id="IPR006094">
    <property type="entry name" value="Oxid_FAD_bind_N"/>
</dbReference>
<dbReference type="GO" id="GO:0016491">
    <property type="term" value="F:oxidoreductase activity"/>
    <property type="evidence" value="ECO:0007669"/>
    <property type="project" value="UniProtKB-KW"/>
</dbReference>
<evidence type="ECO:0000256" key="3">
    <source>
        <dbReference type="ARBA" id="ARBA00022827"/>
    </source>
</evidence>
<evidence type="ECO:0000256" key="1">
    <source>
        <dbReference type="ARBA" id="ARBA00005466"/>
    </source>
</evidence>
<dbReference type="Gene3D" id="3.40.462.20">
    <property type="match status" value="1"/>
</dbReference>
<proteinExistence type="inferred from homology"/>
<keyword evidence="4" id="KW-0560">Oxidoreductase</keyword>
<dbReference type="InterPro" id="IPR016167">
    <property type="entry name" value="FAD-bd_PCMH_sub1"/>
</dbReference>
<dbReference type="SUPFAM" id="SSF56176">
    <property type="entry name" value="FAD-binding/transporter-associated domain-like"/>
    <property type="match status" value="1"/>
</dbReference>
<reference evidence="6 7" key="1">
    <citation type="journal article" date="2014" name="Proc. Natl. Acad. Sci. U.S.A.">
        <title>Trajectory and genomic determinants of fungal-pathogen speciation and host adaptation.</title>
        <authorList>
            <person name="Hu X."/>
            <person name="Xiao G."/>
            <person name="Zheng P."/>
            <person name="Shang Y."/>
            <person name="Su Y."/>
            <person name="Zhang X."/>
            <person name="Liu X."/>
            <person name="Zhan S."/>
            <person name="St Leger R.J."/>
            <person name="Wang C."/>
        </authorList>
    </citation>
    <scope>NUCLEOTIDE SEQUENCE [LARGE SCALE GENOMIC DNA]</scope>
    <source>
        <strain evidence="6 7">ARSEF 1941</strain>
    </source>
</reference>
<dbReference type="GeneID" id="63742488"/>
<evidence type="ECO:0000256" key="4">
    <source>
        <dbReference type="ARBA" id="ARBA00023002"/>
    </source>
</evidence>
<comment type="caution">
    <text evidence="6">The sequence shown here is derived from an EMBL/GenBank/DDBJ whole genome shotgun (WGS) entry which is preliminary data.</text>
</comment>
<name>A0A0B2WJJ3_METAS</name>
<organism evidence="6 7">
    <name type="scientific">Metarhizium album (strain ARSEF 1941)</name>
    <dbReference type="NCBI Taxonomy" id="1081103"/>
    <lineage>
        <taxon>Eukaryota</taxon>
        <taxon>Fungi</taxon>
        <taxon>Dikarya</taxon>
        <taxon>Ascomycota</taxon>
        <taxon>Pezizomycotina</taxon>
        <taxon>Sordariomycetes</taxon>
        <taxon>Hypocreomycetidae</taxon>
        <taxon>Hypocreales</taxon>
        <taxon>Clavicipitaceae</taxon>
        <taxon>Metarhizium</taxon>
    </lineage>
</organism>
<dbReference type="InterPro" id="IPR016166">
    <property type="entry name" value="FAD-bd_PCMH"/>
</dbReference>
<keyword evidence="3" id="KW-0274">FAD</keyword>
<evidence type="ECO:0000313" key="7">
    <source>
        <dbReference type="Proteomes" id="UP000030816"/>
    </source>
</evidence>
<dbReference type="Proteomes" id="UP000030816">
    <property type="component" value="Unassembled WGS sequence"/>
</dbReference>
<dbReference type="Gene3D" id="3.30.465.10">
    <property type="match status" value="1"/>
</dbReference>